<evidence type="ECO:0000256" key="6">
    <source>
        <dbReference type="SAM" id="Phobius"/>
    </source>
</evidence>
<organism evidence="7 8">
    <name type="scientific">Rhinocladiella mackenziei CBS 650.93</name>
    <dbReference type="NCBI Taxonomy" id="1442369"/>
    <lineage>
        <taxon>Eukaryota</taxon>
        <taxon>Fungi</taxon>
        <taxon>Dikarya</taxon>
        <taxon>Ascomycota</taxon>
        <taxon>Pezizomycotina</taxon>
        <taxon>Eurotiomycetes</taxon>
        <taxon>Chaetothyriomycetidae</taxon>
        <taxon>Chaetothyriales</taxon>
        <taxon>Herpotrichiellaceae</taxon>
        <taxon>Rhinocladiella</taxon>
    </lineage>
</organism>
<dbReference type="GeneID" id="25288199"/>
<sequence length="187" mass="20322">MAIAPSAQIKSFGYSTEQSFLLGTPGGAWLFITVILSGYLGGRFNARLAVGSAGLWMAILGITLIIALPQDRPAGRLIGCYFCWGASVPFVTLLSVIATNVAGDTKKTTVAAFYLIGYCAGYIIGPQTFQAKDAPNYRPAEITMLCGWAFGVVDIYFIMWYCMRQNKRKAASRSLPGYVKLHEQEPV</sequence>
<dbReference type="VEuPathDB" id="FungiDB:Z518_00128"/>
<evidence type="ECO:0000313" key="7">
    <source>
        <dbReference type="EMBL" id="KIX09050.1"/>
    </source>
</evidence>
<dbReference type="HOGENOM" id="CLU_001265_0_5_1"/>
<keyword evidence="2" id="KW-0813">Transport</keyword>
<dbReference type="InterPro" id="IPR036259">
    <property type="entry name" value="MFS_trans_sf"/>
</dbReference>
<feature type="transmembrane region" description="Helical" evidence="6">
    <location>
        <begin position="20"/>
        <end position="41"/>
    </location>
</feature>
<dbReference type="GO" id="GO:0016020">
    <property type="term" value="C:membrane"/>
    <property type="evidence" value="ECO:0007669"/>
    <property type="project" value="UniProtKB-SubCell"/>
</dbReference>
<dbReference type="EMBL" id="KN847475">
    <property type="protein sequence ID" value="KIX09050.1"/>
    <property type="molecule type" value="Genomic_DNA"/>
</dbReference>
<dbReference type="Gene3D" id="1.20.1250.20">
    <property type="entry name" value="MFS general substrate transporter like domains"/>
    <property type="match status" value="1"/>
</dbReference>
<evidence type="ECO:0000256" key="4">
    <source>
        <dbReference type="ARBA" id="ARBA00022989"/>
    </source>
</evidence>
<dbReference type="SUPFAM" id="SSF103473">
    <property type="entry name" value="MFS general substrate transporter"/>
    <property type="match status" value="1"/>
</dbReference>
<dbReference type="PANTHER" id="PTHR43791:SF1">
    <property type="entry name" value="ALLANTOATE PERMEASE"/>
    <property type="match status" value="1"/>
</dbReference>
<keyword evidence="3 6" id="KW-0812">Transmembrane</keyword>
<gene>
    <name evidence="7" type="ORF">Z518_00128</name>
</gene>
<proteinExistence type="predicted"/>
<name>A0A0D2JI69_9EURO</name>
<keyword evidence="5 6" id="KW-0472">Membrane</keyword>
<keyword evidence="8" id="KW-1185">Reference proteome</keyword>
<dbReference type="OrthoDB" id="6730379at2759"/>
<evidence type="ECO:0008006" key="9">
    <source>
        <dbReference type="Google" id="ProtNLM"/>
    </source>
</evidence>
<feature type="transmembrane region" description="Helical" evidence="6">
    <location>
        <begin position="74"/>
        <end position="98"/>
    </location>
</feature>
<dbReference type="Proteomes" id="UP000053617">
    <property type="component" value="Unassembled WGS sequence"/>
</dbReference>
<accession>A0A0D2JI69</accession>
<evidence type="ECO:0000313" key="8">
    <source>
        <dbReference type="Proteomes" id="UP000053617"/>
    </source>
</evidence>
<dbReference type="PANTHER" id="PTHR43791">
    <property type="entry name" value="PERMEASE-RELATED"/>
    <property type="match status" value="1"/>
</dbReference>
<dbReference type="AlphaFoldDB" id="A0A0D2JI69"/>
<feature type="transmembrane region" description="Helical" evidence="6">
    <location>
        <begin position="142"/>
        <end position="163"/>
    </location>
</feature>
<dbReference type="RefSeq" id="XP_013276186.1">
    <property type="nucleotide sequence ID" value="XM_013420732.1"/>
</dbReference>
<feature type="transmembrane region" description="Helical" evidence="6">
    <location>
        <begin position="48"/>
        <end position="68"/>
    </location>
</feature>
<evidence type="ECO:0000256" key="1">
    <source>
        <dbReference type="ARBA" id="ARBA00004141"/>
    </source>
</evidence>
<dbReference type="GO" id="GO:0022857">
    <property type="term" value="F:transmembrane transporter activity"/>
    <property type="evidence" value="ECO:0007669"/>
    <property type="project" value="TreeGrafter"/>
</dbReference>
<protein>
    <recommendedName>
        <fullName evidence="9">Major facilitator superfamily (MFS) profile domain-containing protein</fullName>
    </recommendedName>
</protein>
<dbReference type="STRING" id="1442369.A0A0D2JI69"/>
<evidence type="ECO:0000256" key="3">
    <source>
        <dbReference type="ARBA" id="ARBA00022692"/>
    </source>
</evidence>
<keyword evidence="4 6" id="KW-1133">Transmembrane helix</keyword>
<evidence type="ECO:0000256" key="2">
    <source>
        <dbReference type="ARBA" id="ARBA00022448"/>
    </source>
</evidence>
<reference evidence="7 8" key="1">
    <citation type="submission" date="2015-01" db="EMBL/GenBank/DDBJ databases">
        <title>The Genome Sequence of Rhinocladiella mackenzie CBS 650.93.</title>
        <authorList>
            <consortium name="The Broad Institute Genomics Platform"/>
            <person name="Cuomo C."/>
            <person name="de Hoog S."/>
            <person name="Gorbushina A."/>
            <person name="Stielow B."/>
            <person name="Teixiera M."/>
            <person name="Abouelleil A."/>
            <person name="Chapman S.B."/>
            <person name="Priest M."/>
            <person name="Young S.K."/>
            <person name="Wortman J."/>
            <person name="Nusbaum C."/>
            <person name="Birren B."/>
        </authorList>
    </citation>
    <scope>NUCLEOTIDE SEQUENCE [LARGE SCALE GENOMIC DNA]</scope>
    <source>
        <strain evidence="7 8">CBS 650.93</strain>
    </source>
</reference>
<comment type="subcellular location">
    <subcellularLocation>
        <location evidence="1">Membrane</location>
        <topology evidence="1">Multi-pass membrane protein</topology>
    </subcellularLocation>
</comment>
<feature type="transmembrane region" description="Helical" evidence="6">
    <location>
        <begin position="110"/>
        <end position="130"/>
    </location>
</feature>
<evidence type="ECO:0000256" key="5">
    <source>
        <dbReference type="ARBA" id="ARBA00023136"/>
    </source>
</evidence>